<organism evidence="1 2">
    <name type="scientific">Microctonus hyperodae</name>
    <name type="common">Parasitoid wasp</name>
    <dbReference type="NCBI Taxonomy" id="165561"/>
    <lineage>
        <taxon>Eukaryota</taxon>
        <taxon>Metazoa</taxon>
        <taxon>Ecdysozoa</taxon>
        <taxon>Arthropoda</taxon>
        <taxon>Hexapoda</taxon>
        <taxon>Insecta</taxon>
        <taxon>Pterygota</taxon>
        <taxon>Neoptera</taxon>
        <taxon>Endopterygota</taxon>
        <taxon>Hymenoptera</taxon>
        <taxon>Apocrita</taxon>
        <taxon>Ichneumonoidea</taxon>
        <taxon>Braconidae</taxon>
        <taxon>Euphorinae</taxon>
        <taxon>Microctonus</taxon>
    </lineage>
</organism>
<accession>A0AA39F1A5</accession>
<protein>
    <submittedName>
        <fullName evidence="1">Uncharacterized protein</fullName>
    </submittedName>
</protein>
<dbReference type="PANTHER" id="PTHR46790:SF1">
    <property type="entry name" value="CENTROMERE PROTEIN N"/>
    <property type="match status" value="1"/>
</dbReference>
<comment type="caution">
    <text evidence="1">The sequence shown here is derived from an EMBL/GenBank/DDBJ whole genome shotgun (WGS) entry which is preliminary data.</text>
</comment>
<reference evidence="1" key="2">
    <citation type="submission" date="2023-03" db="EMBL/GenBank/DDBJ databases">
        <authorList>
            <person name="Inwood S.N."/>
            <person name="Skelly J.G."/>
            <person name="Guhlin J."/>
            <person name="Harrop T.W.R."/>
            <person name="Goldson S.G."/>
            <person name="Dearden P.K."/>
        </authorList>
    </citation>
    <scope>NUCLEOTIDE SEQUENCE</scope>
    <source>
        <strain evidence="1">Lincoln</strain>
        <tissue evidence="1">Whole body</tissue>
    </source>
</reference>
<gene>
    <name evidence="1" type="ORF">PV327_009740</name>
</gene>
<proteinExistence type="predicted"/>
<dbReference type="InterPro" id="IPR052011">
    <property type="entry name" value="CENP-NAC/CAD_complex"/>
</dbReference>
<name>A0AA39F1A5_MICHY</name>
<dbReference type="AlphaFoldDB" id="A0AA39F1A5"/>
<keyword evidence="2" id="KW-1185">Reference proteome</keyword>
<sequence>MPTIKKMAPAPISVRRQIWMTMKKFKFEELESTVLPHFPEISWSEVRSILIQHHDSFTSKNVVRIIEKRIDEMNIDDKELKERLTMLEVIEISRHSMRKIWYGFQLKNKKDENDLLSLEELRQNMVQLFHTMKLNMTIKLVTNEGITFVSIRDSKSIRIMPLFFALILEQGYFFSSRKSVTKEFLQVITRSSGYNSCKPLKLSGKYLKSLLKILQIKIQGAPHAVKLYNYQEYKEGPPKIKNTGIDFRQHQQRKKYVKQFLSDEKLTLDTLVVKNSQIPWAHKDISSKLPDVRINMEWEFGSHDILGFLLELADKRVLVTPLPTYITKLLEKGKNELTIKNL</sequence>
<reference evidence="1" key="1">
    <citation type="journal article" date="2023" name="bioRxiv">
        <title>Scaffold-level genome assemblies of two parasitoid biocontrol wasps reveal the parthenogenesis mechanism and an associated novel virus.</title>
        <authorList>
            <person name="Inwood S."/>
            <person name="Skelly J."/>
            <person name="Guhlin J."/>
            <person name="Harrop T."/>
            <person name="Goldson S."/>
            <person name="Dearden P."/>
        </authorList>
    </citation>
    <scope>NUCLEOTIDE SEQUENCE</scope>
    <source>
        <strain evidence="1">Lincoln</strain>
        <tissue evidence="1">Whole body</tissue>
    </source>
</reference>
<dbReference type="GO" id="GO:0005654">
    <property type="term" value="C:nucleoplasm"/>
    <property type="evidence" value="ECO:0007669"/>
    <property type="project" value="TreeGrafter"/>
</dbReference>
<dbReference type="PANTHER" id="PTHR46790">
    <property type="entry name" value="CENTROMERE PROTEIN N"/>
    <property type="match status" value="1"/>
</dbReference>
<evidence type="ECO:0000313" key="1">
    <source>
        <dbReference type="EMBL" id="KAK0161250.1"/>
    </source>
</evidence>
<dbReference type="Proteomes" id="UP001168972">
    <property type="component" value="Unassembled WGS sequence"/>
</dbReference>
<dbReference type="EMBL" id="JAQQBR010001835">
    <property type="protein sequence ID" value="KAK0161250.1"/>
    <property type="molecule type" value="Genomic_DNA"/>
</dbReference>
<evidence type="ECO:0000313" key="2">
    <source>
        <dbReference type="Proteomes" id="UP001168972"/>
    </source>
</evidence>